<accession>A0A146K3R9</accession>
<dbReference type="InterPro" id="IPR017853">
    <property type="entry name" value="GH"/>
</dbReference>
<sequence length="207" mass="24255">FLFTTLQTIVLDGYKNLNTSEVVPTSEIIKENFPEVEGFIIPFTTNTEVLGWIELARKMNKQIYGWRIIPSTTKDPRVSVQQAIGFLKSKAFLMKDHTVYIDARKAYKEDCSKSQRFVIEMYDELQMHLGNHDRIGVMTKRAVWMEDYCNYNKWGHVKLWYVNQNGKPQFNDFTNFGSWKQPLAKQFKQMTVVTQDQQKIAASMTFL</sequence>
<reference evidence="1" key="1">
    <citation type="submission" date="2015-07" db="EMBL/GenBank/DDBJ databases">
        <title>Adaptation to a free-living lifestyle via gene acquisitions in the diplomonad Trepomonas sp. PC1.</title>
        <authorList>
            <person name="Xu F."/>
            <person name="Jerlstrom-Hultqvist J."/>
            <person name="Kolisko M."/>
            <person name="Simpson A.G.B."/>
            <person name="Roger A.J."/>
            <person name="Svard S.G."/>
            <person name="Andersson J.O."/>
        </authorList>
    </citation>
    <scope>NUCLEOTIDE SEQUENCE</scope>
    <source>
        <strain evidence="1">PC1</strain>
    </source>
</reference>
<dbReference type="EMBL" id="GDID01005289">
    <property type="protein sequence ID" value="JAP91317.1"/>
    <property type="molecule type" value="Transcribed_RNA"/>
</dbReference>
<feature type="non-terminal residue" evidence="1">
    <location>
        <position position="1"/>
    </location>
</feature>
<name>A0A146K3R9_9EUKA</name>
<evidence type="ECO:0000313" key="1">
    <source>
        <dbReference type="EMBL" id="JAP91317.1"/>
    </source>
</evidence>
<gene>
    <name evidence="1" type="ORF">TPC1_17107</name>
</gene>
<proteinExistence type="predicted"/>
<dbReference type="AlphaFoldDB" id="A0A146K3R9"/>
<organism evidence="1">
    <name type="scientific">Trepomonas sp. PC1</name>
    <dbReference type="NCBI Taxonomy" id="1076344"/>
    <lineage>
        <taxon>Eukaryota</taxon>
        <taxon>Metamonada</taxon>
        <taxon>Diplomonadida</taxon>
        <taxon>Hexamitidae</taxon>
        <taxon>Hexamitinae</taxon>
        <taxon>Trepomonas</taxon>
    </lineage>
</organism>
<protein>
    <submittedName>
        <fullName evidence="1">Lysozyme family protein</fullName>
    </submittedName>
</protein>
<dbReference type="SUPFAM" id="SSF51445">
    <property type="entry name" value="(Trans)glycosidases"/>
    <property type="match status" value="1"/>
</dbReference>